<accession>A0AAD7F919</accession>
<proteinExistence type="predicted"/>
<dbReference type="PANTHER" id="PTHR38123:SF1">
    <property type="entry name" value="HYDROPHOBIC SURFACE BINDING PROTEIN"/>
    <property type="match status" value="1"/>
</dbReference>
<keyword evidence="1" id="KW-0732">Signal</keyword>
<reference evidence="2" key="1">
    <citation type="submission" date="2023-03" db="EMBL/GenBank/DDBJ databases">
        <title>Massive genome expansion in bonnet fungi (Mycena s.s.) driven by repeated elements and novel gene families across ecological guilds.</title>
        <authorList>
            <consortium name="Lawrence Berkeley National Laboratory"/>
            <person name="Harder C.B."/>
            <person name="Miyauchi S."/>
            <person name="Viragh M."/>
            <person name="Kuo A."/>
            <person name="Thoen E."/>
            <person name="Andreopoulos B."/>
            <person name="Lu D."/>
            <person name="Skrede I."/>
            <person name="Drula E."/>
            <person name="Henrissat B."/>
            <person name="Morin E."/>
            <person name="Kohler A."/>
            <person name="Barry K."/>
            <person name="LaButti K."/>
            <person name="Morin E."/>
            <person name="Salamov A."/>
            <person name="Lipzen A."/>
            <person name="Mereny Z."/>
            <person name="Hegedus B."/>
            <person name="Baldrian P."/>
            <person name="Stursova M."/>
            <person name="Weitz H."/>
            <person name="Taylor A."/>
            <person name="Grigoriev I.V."/>
            <person name="Nagy L.G."/>
            <person name="Martin F."/>
            <person name="Kauserud H."/>
        </authorList>
    </citation>
    <scope>NUCLEOTIDE SEQUENCE</scope>
    <source>
        <strain evidence="2">9284</strain>
    </source>
</reference>
<dbReference type="AlphaFoldDB" id="A0AAD7F919"/>
<organism evidence="2 3">
    <name type="scientific">Roridomyces roridus</name>
    <dbReference type="NCBI Taxonomy" id="1738132"/>
    <lineage>
        <taxon>Eukaryota</taxon>
        <taxon>Fungi</taxon>
        <taxon>Dikarya</taxon>
        <taxon>Basidiomycota</taxon>
        <taxon>Agaricomycotina</taxon>
        <taxon>Agaricomycetes</taxon>
        <taxon>Agaricomycetidae</taxon>
        <taxon>Agaricales</taxon>
        <taxon>Marasmiineae</taxon>
        <taxon>Mycenaceae</taxon>
        <taxon>Roridomyces</taxon>
    </lineage>
</organism>
<name>A0AAD7F919_9AGAR</name>
<evidence type="ECO:0000313" key="2">
    <source>
        <dbReference type="EMBL" id="KAJ7604253.1"/>
    </source>
</evidence>
<protein>
    <submittedName>
        <fullName evidence="2">Hydrophobic surface binding protein</fullName>
    </submittedName>
</protein>
<dbReference type="Proteomes" id="UP001221142">
    <property type="component" value="Unassembled WGS sequence"/>
</dbReference>
<dbReference type="PANTHER" id="PTHR38123">
    <property type="entry name" value="CELL WALL SERINE-THREONINE-RICH GALACTOMANNOPROTEIN MP1 (AFU_ORTHOLOGUE AFUA_4G03240)"/>
    <property type="match status" value="1"/>
</dbReference>
<dbReference type="EMBL" id="JARKIF010000111">
    <property type="protein sequence ID" value="KAJ7604253.1"/>
    <property type="molecule type" value="Genomic_DNA"/>
</dbReference>
<dbReference type="GO" id="GO:0005576">
    <property type="term" value="C:extracellular region"/>
    <property type="evidence" value="ECO:0007669"/>
    <property type="project" value="TreeGrafter"/>
</dbReference>
<keyword evidence="3" id="KW-1185">Reference proteome</keyword>
<sequence length="182" mass="18141">MVQITRLLFAASLVAVGFATALKRTAVQAEADITSLTAAVTTMRNNIEGFPASGLNGALAIHTASGGVANALVTCTTAVKGTGALAEGDAKTILTAVQALLLIVQDALKQLVEKKSNFASLPGVGSSVLIEIHGDLVIINTDTVALNAALGVAASATPEKAGFDAVTAASNAALNSALEAFP</sequence>
<evidence type="ECO:0000256" key="1">
    <source>
        <dbReference type="SAM" id="SignalP"/>
    </source>
</evidence>
<evidence type="ECO:0000313" key="3">
    <source>
        <dbReference type="Proteomes" id="UP001221142"/>
    </source>
</evidence>
<dbReference type="InterPro" id="IPR021054">
    <property type="entry name" value="Cell_wall_mannoprotein_1"/>
</dbReference>
<comment type="caution">
    <text evidence="2">The sequence shown here is derived from an EMBL/GenBank/DDBJ whole genome shotgun (WGS) entry which is preliminary data.</text>
</comment>
<feature type="chain" id="PRO_5042157160" evidence="1">
    <location>
        <begin position="20"/>
        <end position="182"/>
    </location>
</feature>
<feature type="signal peptide" evidence="1">
    <location>
        <begin position="1"/>
        <end position="19"/>
    </location>
</feature>
<dbReference type="Pfam" id="PF12296">
    <property type="entry name" value="HsbA"/>
    <property type="match status" value="1"/>
</dbReference>
<gene>
    <name evidence="2" type="ORF">FB45DRAFT_1013607</name>
</gene>